<dbReference type="EMBL" id="MDEH01000012">
    <property type="protein sequence ID" value="PPU71168.1"/>
    <property type="molecule type" value="Genomic_DNA"/>
</dbReference>
<dbReference type="RefSeq" id="WP_104588393.1">
    <property type="nucleotide sequence ID" value="NZ_JAJGQH010000017.1"/>
</dbReference>
<evidence type="ECO:0000313" key="2">
    <source>
        <dbReference type="EMBL" id="PPU71168.1"/>
    </source>
</evidence>
<sequence>MRVLAGLIVILSLLAMSGPAYALQSFTGRVVRVEATYMPTQIPFILSEGNTTCPAGKPIYWSSQNVENNKAIYATLIAAMTSGKKITFIVDDGDQSCRGKFLYLEDA</sequence>
<accession>A0A2S7DBG3</accession>
<dbReference type="AlphaFoldDB" id="A0A2S7DBG3"/>
<comment type="caution">
    <text evidence="2">The sequence shown here is derived from an EMBL/GenBank/DDBJ whole genome shotgun (WGS) entry which is preliminary data.</text>
</comment>
<evidence type="ECO:0000256" key="1">
    <source>
        <dbReference type="SAM" id="SignalP"/>
    </source>
</evidence>
<feature type="signal peptide" evidence="1">
    <location>
        <begin position="1"/>
        <end position="22"/>
    </location>
</feature>
<name>A0A2S7DBG3_9XANT</name>
<feature type="chain" id="PRO_5015652281" evidence="1">
    <location>
        <begin position="23"/>
        <end position="107"/>
    </location>
</feature>
<keyword evidence="1" id="KW-0732">Signal</keyword>
<dbReference type="OrthoDB" id="6002371at2"/>
<proteinExistence type="predicted"/>
<protein>
    <submittedName>
        <fullName evidence="2">Uncharacterized protein</fullName>
    </submittedName>
</protein>
<evidence type="ECO:0000313" key="3">
    <source>
        <dbReference type="Proteomes" id="UP000239865"/>
    </source>
</evidence>
<dbReference type="Proteomes" id="UP000239865">
    <property type="component" value="Unassembled WGS sequence"/>
</dbReference>
<gene>
    <name evidence="2" type="ORF">XmelCFBP4644_16970</name>
</gene>
<organism evidence="2 3">
    <name type="scientific">Xanthomonas melonis</name>
    <dbReference type="NCBI Taxonomy" id="56456"/>
    <lineage>
        <taxon>Bacteria</taxon>
        <taxon>Pseudomonadati</taxon>
        <taxon>Pseudomonadota</taxon>
        <taxon>Gammaproteobacteria</taxon>
        <taxon>Lysobacterales</taxon>
        <taxon>Lysobacteraceae</taxon>
        <taxon>Xanthomonas</taxon>
    </lineage>
</organism>
<reference evidence="2 3" key="1">
    <citation type="submission" date="2016-08" db="EMBL/GenBank/DDBJ databases">
        <authorList>
            <person name="Seilhamer J.J."/>
        </authorList>
    </citation>
    <scope>NUCLEOTIDE SEQUENCE [LARGE SCALE GENOMIC DNA]</scope>
    <source>
        <strain evidence="2 3">CFBP4644</strain>
    </source>
</reference>